<dbReference type="Proteomes" id="UP001345963">
    <property type="component" value="Unassembled WGS sequence"/>
</dbReference>
<proteinExistence type="predicted"/>
<gene>
    <name evidence="1" type="ORF">ATANTOWER_010722</name>
</gene>
<accession>A0ABU7BYE8</accession>
<sequence length="122" mass="13259">MLHSSAEHVQLGLFRVEKLRVAPMLVSMATPHEPNSPICHGCQPANGAVCVSALRSVCSSVHLSSRSVSVSLCCWNARGNAGLSFASMAKHTEMLPSKPFQSQMVDTSLIQNEQRPVLKKWC</sequence>
<protein>
    <submittedName>
        <fullName evidence="1">Uncharacterized protein</fullName>
    </submittedName>
</protein>
<dbReference type="EMBL" id="JAHUTI010071201">
    <property type="protein sequence ID" value="MED6255506.1"/>
    <property type="molecule type" value="Genomic_DNA"/>
</dbReference>
<evidence type="ECO:0000313" key="1">
    <source>
        <dbReference type="EMBL" id="MED6255506.1"/>
    </source>
</evidence>
<name>A0ABU7BYE8_9TELE</name>
<evidence type="ECO:0000313" key="2">
    <source>
        <dbReference type="Proteomes" id="UP001345963"/>
    </source>
</evidence>
<organism evidence="1 2">
    <name type="scientific">Ataeniobius toweri</name>
    <dbReference type="NCBI Taxonomy" id="208326"/>
    <lineage>
        <taxon>Eukaryota</taxon>
        <taxon>Metazoa</taxon>
        <taxon>Chordata</taxon>
        <taxon>Craniata</taxon>
        <taxon>Vertebrata</taxon>
        <taxon>Euteleostomi</taxon>
        <taxon>Actinopterygii</taxon>
        <taxon>Neopterygii</taxon>
        <taxon>Teleostei</taxon>
        <taxon>Neoteleostei</taxon>
        <taxon>Acanthomorphata</taxon>
        <taxon>Ovalentaria</taxon>
        <taxon>Atherinomorphae</taxon>
        <taxon>Cyprinodontiformes</taxon>
        <taxon>Goodeidae</taxon>
        <taxon>Ataeniobius</taxon>
    </lineage>
</organism>
<reference evidence="1 2" key="1">
    <citation type="submission" date="2021-07" db="EMBL/GenBank/DDBJ databases">
        <authorList>
            <person name="Palmer J.M."/>
        </authorList>
    </citation>
    <scope>NUCLEOTIDE SEQUENCE [LARGE SCALE GENOMIC DNA]</scope>
    <source>
        <strain evidence="1 2">AT_MEX2019</strain>
        <tissue evidence="1">Muscle</tissue>
    </source>
</reference>
<keyword evidence="2" id="KW-1185">Reference proteome</keyword>
<comment type="caution">
    <text evidence="1">The sequence shown here is derived from an EMBL/GenBank/DDBJ whole genome shotgun (WGS) entry which is preliminary data.</text>
</comment>